<reference evidence="3 4" key="1">
    <citation type="submission" date="2016-02" db="EMBL/GenBank/DDBJ databases">
        <title>Complete genome sequencing and analysis of ATSB10, Dyella thiooxydans isolated from rhizosphere soil of sunflower (Helianthus annuus L.).</title>
        <authorList>
            <person name="Lee Y."/>
            <person name="Hwangbo K."/>
            <person name="Chung H."/>
            <person name="Yoo J."/>
            <person name="Kim K.Y."/>
            <person name="Sa T.M."/>
            <person name="Um Y."/>
            <person name="Madhaiyan M."/>
        </authorList>
    </citation>
    <scope>NUCLEOTIDE SEQUENCE [LARGE SCALE GENOMIC DNA]</scope>
    <source>
        <strain evidence="3 4">ATSB10</strain>
    </source>
</reference>
<dbReference type="EMBL" id="CP014841">
    <property type="protein sequence ID" value="AND70984.1"/>
    <property type="molecule type" value="Genomic_DNA"/>
</dbReference>
<dbReference type="InterPro" id="IPR041698">
    <property type="entry name" value="Methyltransf_25"/>
</dbReference>
<protein>
    <recommendedName>
        <fullName evidence="2">Methyltransferase domain-containing protein</fullName>
    </recommendedName>
</protein>
<dbReference type="Gene3D" id="3.40.50.150">
    <property type="entry name" value="Vaccinia Virus protein VP39"/>
    <property type="match status" value="1"/>
</dbReference>
<keyword evidence="4" id="KW-1185">Reference proteome</keyword>
<organism evidence="3 4">
    <name type="scientific">Dyella thiooxydans</name>
    <dbReference type="NCBI Taxonomy" id="445710"/>
    <lineage>
        <taxon>Bacteria</taxon>
        <taxon>Pseudomonadati</taxon>
        <taxon>Pseudomonadota</taxon>
        <taxon>Gammaproteobacteria</taxon>
        <taxon>Lysobacterales</taxon>
        <taxon>Rhodanobacteraceae</taxon>
        <taxon>Dyella</taxon>
    </lineage>
</organism>
<gene>
    <name evidence="3" type="ORF">ATSB10_35300</name>
</gene>
<accession>A0A160N5C4</accession>
<dbReference type="KEGG" id="dtx:ATSB10_35300"/>
<name>A0A160N5C4_9GAMM</name>
<evidence type="ECO:0000259" key="2">
    <source>
        <dbReference type="Pfam" id="PF13649"/>
    </source>
</evidence>
<dbReference type="AlphaFoldDB" id="A0A160N5C4"/>
<dbReference type="PATRIC" id="fig|445710.3.peg.3529"/>
<proteinExistence type="predicted"/>
<feature type="region of interest" description="Disordered" evidence="1">
    <location>
        <begin position="1"/>
        <end position="24"/>
    </location>
</feature>
<dbReference type="Pfam" id="PF13649">
    <property type="entry name" value="Methyltransf_25"/>
    <property type="match status" value="1"/>
</dbReference>
<evidence type="ECO:0000256" key="1">
    <source>
        <dbReference type="SAM" id="MobiDB-lite"/>
    </source>
</evidence>
<dbReference type="InterPro" id="IPR029063">
    <property type="entry name" value="SAM-dependent_MTases_sf"/>
</dbReference>
<feature type="domain" description="Methyltransferase" evidence="2">
    <location>
        <begin position="130"/>
        <end position="221"/>
    </location>
</feature>
<dbReference type="RefSeq" id="WP_205631070.1">
    <property type="nucleotide sequence ID" value="NZ_CP014841.1"/>
</dbReference>
<evidence type="ECO:0000313" key="4">
    <source>
        <dbReference type="Proteomes" id="UP000077255"/>
    </source>
</evidence>
<dbReference type="CDD" id="cd02440">
    <property type="entry name" value="AdoMet_MTases"/>
    <property type="match status" value="1"/>
</dbReference>
<sequence>MDEKTASDSPASPGDFPLQTHDSRPRRLAKAAAGYVLSVLRPDIARKLEAGSAPRNRIERLVLAGLVARYRSSGSMDRLMPQHSRYWEGESAVLFHAVTEARCRDEFHRVHGFVPDMLGRLTEATGLRSICEIGCGSGVVLAELGSALPQLHELIGLDLSAEQTAINRSRHRDPRFAFAHGDACQWIPRHARPGTIFMTYGGVFEYFAESAMRALLQDIASLAPAALMLIEPIALDHDLERDAHSRPYGDELSLSHNYPRLLAQSGFTLLERRECTDGGLRWLAMTATSAPPP</sequence>
<evidence type="ECO:0000313" key="3">
    <source>
        <dbReference type="EMBL" id="AND70984.1"/>
    </source>
</evidence>
<dbReference type="SUPFAM" id="SSF53335">
    <property type="entry name" value="S-adenosyl-L-methionine-dependent methyltransferases"/>
    <property type="match status" value="1"/>
</dbReference>
<dbReference type="Proteomes" id="UP000077255">
    <property type="component" value="Chromosome"/>
</dbReference>